<dbReference type="AlphaFoldDB" id="A0A4Y5SE10"/>
<dbReference type="NCBIfam" id="TIGR01164">
    <property type="entry name" value="rplP_bact"/>
    <property type="match status" value="1"/>
</dbReference>
<dbReference type="EMBL" id="MH800316">
    <property type="protein sequence ID" value="QDA21767.1"/>
    <property type="molecule type" value="Genomic_DNA"/>
</dbReference>
<dbReference type="PROSITE" id="PS00701">
    <property type="entry name" value="RIBOSOMAL_L16_2"/>
    <property type="match status" value="1"/>
</dbReference>
<dbReference type="InterPro" id="IPR047873">
    <property type="entry name" value="Ribosomal_uL16"/>
</dbReference>
<dbReference type="Pfam" id="PF00252">
    <property type="entry name" value="Ribosomal_L16"/>
    <property type="match status" value="1"/>
</dbReference>
<evidence type="ECO:0000256" key="2">
    <source>
        <dbReference type="ARBA" id="ARBA00022980"/>
    </source>
</evidence>
<evidence type="ECO:0000256" key="4">
    <source>
        <dbReference type="RuleBase" id="RU004413"/>
    </source>
</evidence>
<reference evidence="5" key="1">
    <citation type="journal article" date="2019" name="Mitochondrial DNA Part B Resour">
        <title>Complete mitochondrial genome of a rare diatom (Bacillariophyta) Proschkinia and its phylogenetic and taxonomic implications.</title>
        <authorList>
            <person name="Gastineau R."/>
            <person name="Kim S.-Y."/>
            <person name="Lemieux C."/>
            <person name="Turmel M."/>
            <person name="Witkowski A."/>
            <person name="Park J.-G."/>
            <person name="Kim B.-S."/>
            <person name="Mann D.G."/>
            <person name="Theriot E.C."/>
        </authorList>
    </citation>
    <scope>NUCLEOTIDE SEQUENCE</scope>
</reference>
<proteinExistence type="inferred from homology"/>
<keyword evidence="3 4" id="KW-0687">Ribonucleoprotein</keyword>
<geneLocation type="mitochondrion" evidence="5"/>
<dbReference type="PANTHER" id="PTHR12220">
    <property type="entry name" value="50S/60S RIBOSOMAL PROTEIN L16"/>
    <property type="match status" value="1"/>
</dbReference>
<comment type="similarity">
    <text evidence="1 4">Belongs to the universal ribosomal protein uL16 family.</text>
</comment>
<dbReference type="PRINTS" id="PR00060">
    <property type="entry name" value="RIBOSOMALL16"/>
</dbReference>
<evidence type="ECO:0000313" key="5">
    <source>
        <dbReference type="EMBL" id="QDA21767.1"/>
    </source>
</evidence>
<dbReference type="GO" id="GO:0003735">
    <property type="term" value="F:structural constituent of ribosome"/>
    <property type="evidence" value="ECO:0007669"/>
    <property type="project" value="InterPro"/>
</dbReference>
<dbReference type="InterPro" id="IPR000114">
    <property type="entry name" value="Ribosomal_uL16_bact-type"/>
</dbReference>
<sequence length="134" mass="14887">MFTGPKQSKYKKTRKGRLGRIELKSNKLKFGDIGLKTLESGFINARHIEAARKAITRKMKRKGKIWIKMFPDIPITSKPSGVRMGKGKGNFSHWATRVKGGRVIFEIAGSNTANLLAAMKSGSAKLPLKTKVFL</sequence>
<keyword evidence="2 4" id="KW-0689">Ribosomal protein</keyword>
<gene>
    <name evidence="5" type="primary">rpl16</name>
</gene>
<dbReference type="SUPFAM" id="SSF54686">
    <property type="entry name" value="Ribosomal protein L16p/L10e"/>
    <property type="match status" value="1"/>
</dbReference>
<dbReference type="GO" id="GO:1990904">
    <property type="term" value="C:ribonucleoprotein complex"/>
    <property type="evidence" value="ECO:0007669"/>
    <property type="project" value="UniProtKB-KW"/>
</dbReference>
<dbReference type="CDD" id="cd01433">
    <property type="entry name" value="Ribosomal_L16_L10e"/>
    <property type="match status" value="1"/>
</dbReference>
<dbReference type="GO" id="GO:0005840">
    <property type="term" value="C:ribosome"/>
    <property type="evidence" value="ECO:0007669"/>
    <property type="project" value="UniProtKB-KW"/>
</dbReference>
<dbReference type="Gene3D" id="3.90.1170.10">
    <property type="entry name" value="Ribosomal protein L10e/L16"/>
    <property type="match status" value="1"/>
</dbReference>
<dbReference type="InterPro" id="IPR020798">
    <property type="entry name" value="Ribosomal_uL16_CS"/>
</dbReference>
<organism evidence="5">
    <name type="scientific">Proschkinia sp. SZCZR1824</name>
    <dbReference type="NCBI Taxonomy" id="2588390"/>
    <lineage>
        <taxon>Eukaryota</taxon>
        <taxon>Sar</taxon>
        <taxon>Stramenopiles</taxon>
        <taxon>Ochrophyta</taxon>
        <taxon>Bacillariophyta</taxon>
        <taxon>Bacillariophyceae</taxon>
        <taxon>Bacillariophycidae</taxon>
        <taxon>Naviculales</taxon>
        <taxon>Proschkiniaceae</taxon>
        <taxon>Proschkinia</taxon>
    </lineage>
</organism>
<dbReference type="PROSITE" id="PS00586">
    <property type="entry name" value="RIBOSOMAL_L16_1"/>
    <property type="match status" value="1"/>
</dbReference>
<name>A0A4Y5SE10_9STRA</name>
<keyword evidence="5" id="KW-0496">Mitochondrion</keyword>
<evidence type="ECO:0000256" key="1">
    <source>
        <dbReference type="ARBA" id="ARBA00008931"/>
    </source>
</evidence>
<dbReference type="GO" id="GO:0006412">
    <property type="term" value="P:translation"/>
    <property type="evidence" value="ECO:0007669"/>
    <property type="project" value="InterPro"/>
</dbReference>
<dbReference type="GO" id="GO:0019843">
    <property type="term" value="F:rRNA binding"/>
    <property type="evidence" value="ECO:0007669"/>
    <property type="project" value="InterPro"/>
</dbReference>
<dbReference type="PANTHER" id="PTHR12220:SF13">
    <property type="entry name" value="LARGE RIBOSOMAL SUBUNIT PROTEIN UL16M"/>
    <property type="match status" value="1"/>
</dbReference>
<dbReference type="InterPro" id="IPR016180">
    <property type="entry name" value="Ribosomal_uL16_dom"/>
</dbReference>
<dbReference type="InterPro" id="IPR036920">
    <property type="entry name" value="Ribosomal_uL16_sf"/>
</dbReference>
<accession>A0A4Y5SE10</accession>
<protein>
    <submittedName>
        <fullName evidence="5">Ribosomal protein L16</fullName>
    </submittedName>
</protein>
<evidence type="ECO:0000256" key="3">
    <source>
        <dbReference type="ARBA" id="ARBA00023274"/>
    </source>
</evidence>